<dbReference type="SUPFAM" id="SSF81338">
    <property type="entry name" value="Aquaporin-like"/>
    <property type="match status" value="1"/>
</dbReference>
<keyword evidence="6 9" id="KW-0472">Membrane</keyword>
<comment type="subcellular location">
    <subcellularLocation>
        <location evidence="1">Membrane</location>
        <topology evidence="1">Multi-pass membrane protein</topology>
    </subcellularLocation>
</comment>
<dbReference type="PROSITE" id="PS00221">
    <property type="entry name" value="MIP"/>
    <property type="match status" value="1"/>
</dbReference>
<evidence type="ECO:0000256" key="1">
    <source>
        <dbReference type="ARBA" id="ARBA00004141"/>
    </source>
</evidence>
<evidence type="ECO:0000313" key="10">
    <source>
        <dbReference type="EMBL" id="GBG26641.1"/>
    </source>
</evidence>
<comment type="caution">
    <text evidence="10">The sequence shown here is derived from an EMBL/GenBank/DDBJ whole genome shotgun (WGS) entry which is preliminary data.</text>
</comment>
<dbReference type="PRINTS" id="PR00783">
    <property type="entry name" value="MINTRINSICP"/>
</dbReference>
<dbReference type="Pfam" id="PF00230">
    <property type="entry name" value="MIP"/>
    <property type="match status" value="1"/>
</dbReference>
<keyword evidence="11" id="KW-1185">Reference proteome</keyword>
<gene>
    <name evidence="10" type="ORF">FCC1311_028622</name>
</gene>
<dbReference type="GO" id="GO:0015250">
    <property type="term" value="F:water channel activity"/>
    <property type="evidence" value="ECO:0007669"/>
    <property type="project" value="TreeGrafter"/>
</dbReference>
<dbReference type="PANTHER" id="PTHR43829">
    <property type="entry name" value="AQUAPORIN OR AQUAGLYCEROPORIN RELATED"/>
    <property type="match status" value="1"/>
</dbReference>
<dbReference type="AlphaFoldDB" id="A0A2R5GEI7"/>
<sequence>MMPDMEEGNGKVSQAEDAETPSGSATSSRPSVDKDEQPKTPWQKYTAMVYQARGNPSVSPDSIRPPSLAQQLFAEVLGTGIYMFFGLAATAAATTAGSSSGVIQVVFVWAIAITMGVMVAISVSGAHLNPAITFTFMLLRPELFAPWKAPLYMVAQILGATLGAVGTWIIFENPINNFERTYGIVRGQPGSELTAAIFCDFYPSPSSLANPALGWTPDTVSRGGAFGMEVFGTAYLVFIVFAVMDPRNQLRLGGAAIAYSIGLAVLILGCIAGPITGLSINPARDLGPRIVAYAAGWDEIAFPGPNNSWWVWTIAPFFGGPIGGLVYDMLLMRGI</sequence>
<dbReference type="InterPro" id="IPR000425">
    <property type="entry name" value="MIP"/>
</dbReference>
<dbReference type="EMBL" id="BEYU01000022">
    <property type="protein sequence ID" value="GBG26641.1"/>
    <property type="molecule type" value="Genomic_DNA"/>
</dbReference>
<evidence type="ECO:0000256" key="4">
    <source>
        <dbReference type="ARBA" id="ARBA00022692"/>
    </source>
</evidence>
<evidence type="ECO:0000256" key="7">
    <source>
        <dbReference type="RuleBase" id="RU000477"/>
    </source>
</evidence>
<feature type="transmembrane region" description="Helical" evidence="9">
    <location>
        <begin position="309"/>
        <end position="330"/>
    </location>
</feature>
<evidence type="ECO:0000313" key="11">
    <source>
        <dbReference type="Proteomes" id="UP000241890"/>
    </source>
</evidence>
<feature type="transmembrane region" description="Helical" evidence="9">
    <location>
        <begin position="225"/>
        <end position="244"/>
    </location>
</feature>
<organism evidence="10 11">
    <name type="scientific">Hondaea fermentalgiana</name>
    <dbReference type="NCBI Taxonomy" id="2315210"/>
    <lineage>
        <taxon>Eukaryota</taxon>
        <taxon>Sar</taxon>
        <taxon>Stramenopiles</taxon>
        <taxon>Bigyra</taxon>
        <taxon>Labyrinthulomycetes</taxon>
        <taxon>Thraustochytrida</taxon>
        <taxon>Thraustochytriidae</taxon>
        <taxon>Hondaea</taxon>
    </lineage>
</organism>
<dbReference type="Proteomes" id="UP000241890">
    <property type="component" value="Unassembled WGS sequence"/>
</dbReference>
<evidence type="ECO:0000256" key="6">
    <source>
        <dbReference type="ARBA" id="ARBA00023136"/>
    </source>
</evidence>
<evidence type="ECO:0000256" key="9">
    <source>
        <dbReference type="SAM" id="Phobius"/>
    </source>
</evidence>
<evidence type="ECO:0000256" key="2">
    <source>
        <dbReference type="ARBA" id="ARBA00006175"/>
    </source>
</evidence>
<feature type="transmembrane region" description="Helical" evidence="9">
    <location>
        <begin position="256"/>
        <end position="280"/>
    </location>
</feature>
<dbReference type="OrthoDB" id="3222at2759"/>
<reference evidence="10 11" key="1">
    <citation type="submission" date="2017-12" db="EMBL/GenBank/DDBJ databases">
        <title>Sequencing, de novo assembly and annotation of complete genome of a new Thraustochytrid species, strain FCC1311.</title>
        <authorList>
            <person name="Sedici K."/>
            <person name="Godart F."/>
            <person name="Aiese Cigliano R."/>
            <person name="Sanseverino W."/>
            <person name="Barakat M."/>
            <person name="Ortet P."/>
            <person name="Marechal E."/>
            <person name="Cagnac O."/>
            <person name="Amato A."/>
        </authorList>
    </citation>
    <scope>NUCLEOTIDE SEQUENCE [LARGE SCALE GENOMIC DNA]</scope>
</reference>
<feature type="transmembrane region" description="Helical" evidence="9">
    <location>
        <begin position="72"/>
        <end position="94"/>
    </location>
</feature>
<dbReference type="InterPro" id="IPR050363">
    <property type="entry name" value="MIP/Aquaporin"/>
</dbReference>
<protein>
    <submittedName>
        <fullName evidence="10">Aquaporin-7</fullName>
    </submittedName>
</protein>
<dbReference type="GO" id="GO:0005886">
    <property type="term" value="C:plasma membrane"/>
    <property type="evidence" value="ECO:0007669"/>
    <property type="project" value="TreeGrafter"/>
</dbReference>
<feature type="compositionally biased region" description="Polar residues" evidence="8">
    <location>
        <begin position="21"/>
        <end position="30"/>
    </location>
</feature>
<proteinExistence type="inferred from homology"/>
<dbReference type="InterPro" id="IPR023271">
    <property type="entry name" value="Aquaporin-like"/>
</dbReference>
<dbReference type="InParanoid" id="A0A2R5GEI7"/>
<feature type="transmembrane region" description="Helical" evidence="9">
    <location>
        <begin position="106"/>
        <end position="139"/>
    </location>
</feature>
<evidence type="ECO:0000256" key="5">
    <source>
        <dbReference type="ARBA" id="ARBA00022989"/>
    </source>
</evidence>
<accession>A0A2R5GEI7</accession>
<dbReference type="InterPro" id="IPR022357">
    <property type="entry name" value="MIP_CS"/>
</dbReference>
<keyword evidence="4 7" id="KW-0812">Transmembrane</keyword>
<name>A0A2R5GEI7_9STRA</name>
<dbReference type="PANTHER" id="PTHR43829:SF9">
    <property type="entry name" value="AQUAPORIN-9"/>
    <property type="match status" value="1"/>
</dbReference>
<comment type="similarity">
    <text evidence="2 7">Belongs to the MIP/aquaporin (TC 1.A.8) family.</text>
</comment>
<evidence type="ECO:0000256" key="8">
    <source>
        <dbReference type="SAM" id="MobiDB-lite"/>
    </source>
</evidence>
<keyword evidence="3 7" id="KW-0813">Transport</keyword>
<keyword evidence="5 9" id="KW-1133">Transmembrane helix</keyword>
<evidence type="ECO:0000256" key="3">
    <source>
        <dbReference type="ARBA" id="ARBA00022448"/>
    </source>
</evidence>
<dbReference type="GO" id="GO:0015254">
    <property type="term" value="F:glycerol channel activity"/>
    <property type="evidence" value="ECO:0007669"/>
    <property type="project" value="TreeGrafter"/>
</dbReference>
<feature type="transmembrane region" description="Helical" evidence="9">
    <location>
        <begin position="151"/>
        <end position="171"/>
    </location>
</feature>
<feature type="region of interest" description="Disordered" evidence="8">
    <location>
        <begin position="1"/>
        <end position="41"/>
    </location>
</feature>
<dbReference type="Gene3D" id="1.20.1080.10">
    <property type="entry name" value="Glycerol uptake facilitator protein"/>
    <property type="match status" value="1"/>
</dbReference>